<dbReference type="GO" id="GO:0004672">
    <property type="term" value="F:protein kinase activity"/>
    <property type="evidence" value="ECO:0007669"/>
    <property type="project" value="InterPro"/>
</dbReference>
<gene>
    <name evidence="2" type="ORF">FWILDA_LOCUS7888</name>
</gene>
<evidence type="ECO:0000313" key="2">
    <source>
        <dbReference type="EMBL" id="CAI2177044.1"/>
    </source>
</evidence>
<name>A0A9W4SS04_9GLOM</name>
<dbReference type="AlphaFoldDB" id="A0A9W4SS04"/>
<evidence type="ECO:0000313" key="3">
    <source>
        <dbReference type="Proteomes" id="UP001153678"/>
    </source>
</evidence>
<dbReference type="Pfam" id="PF07714">
    <property type="entry name" value="PK_Tyr_Ser-Thr"/>
    <property type="match status" value="1"/>
</dbReference>
<dbReference type="OrthoDB" id="3205772at2759"/>
<dbReference type="SUPFAM" id="SSF56112">
    <property type="entry name" value="Protein kinase-like (PK-like)"/>
    <property type="match status" value="1"/>
</dbReference>
<dbReference type="Gene3D" id="1.10.510.10">
    <property type="entry name" value="Transferase(Phosphotransferase) domain 1"/>
    <property type="match status" value="1"/>
</dbReference>
<reference evidence="2" key="1">
    <citation type="submission" date="2022-08" db="EMBL/GenBank/DDBJ databases">
        <authorList>
            <person name="Kallberg Y."/>
            <person name="Tangrot J."/>
            <person name="Rosling A."/>
        </authorList>
    </citation>
    <scope>NUCLEOTIDE SEQUENCE</scope>
    <source>
        <strain evidence="2">Wild A</strain>
    </source>
</reference>
<organism evidence="2 3">
    <name type="scientific">Funneliformis geosporum</name>
    <dbReference type="NCBI Taxonomy" id="1117311"/>
    <lineage>
        <taxon>Eukaryota</taxon>
        <taxon>Fungi</taxon>
        <taxon>Fungi incertae sedis</taxon>
        <taxon>Mucoromycota</taxon>
        <taxon>Glomeromycotina</taxon>
        <taxon>Glomeromycetes</taxon>
        <taxon>Glomerales</taxon>
        <taxon>Glomeraceae</taxon>
        <taxon>Funneliformis</taxon>
    </lineage>
</organism>
<evidence type="ECO:0000259" key="1">
    <source>
        <dbReference type="Pfam" id="PF07714"/>
    </source>
</evidence>
<comment type="caution">
    <text evidence="2">The sequence shown here is derived from an EMBL/GenBank/DDBJ whole genome shotgun (WGS) entry which is preliminary data.</text>
</comment>
<keyword evidence="3" id="KW-1185">Reference proteome</keyword>
<dbReference type="Proteomes" id="UP001153678">
    <property type="component" value="Unassembled WGS sequence"/>
</dbReference>
<dbReference type="EMBL" id="CAMKVN010001598">
    <property type="protein sequence ID" value="CAI2177044.1"/>
    <property type="molecule type" value="Genomic_DNA"/>
</dbReference>
<dbReference type="InterPro" id="IPR011009">
    <property type="entry name" value="Kinase-like_dom_sf"/>
</dbReference>
<accession>A0A9W4SS04</accession>
<sequence>MWELTSGVPPFNNQEHDFQLCLNICQDDRPKIIDGTPICYADLMKRCWDSNPLKRPTAIEVRRFIFNWYFNSSYIDSTNSWEVEQYIDKTK</sequence>
<proteinExistence type="predicted"/>
<dbReference type="InterPro" id="IPR001245">
    <property type="entry name" value="Ser-Thr/Tyr_kinase_cat_dom"/>
</dbReference>
<feature type="domain" description="Serine-threonine/tyrosine-protein kinase catalytic" evidence="1">
    <location>
        <begin position="1"/>
        <end position="63"/>
    </location>
</feature>
<protein>
    <submittedName>
        <fullName evidence="2">14464_t:CDS:1</fullName>
    </submittedName>
</protein>